<keyword evidence="5 10" id="KW-0812">Transmembrane</keyword>
<comment type="similarity">
    <text evidence="8">Belongs to the TRAP transporter small permease family.</text>
</comment>
<comment type="caution">
    <text evidence="12">The sequence shown here is derived from an EMBL/GenBank/DDBJ whole genome shotgun (WGS) entry which is preliminary data.</text>
</comment>
<evidence type="ECO:0000256" key="3">
    <source>
        <dbReference type="ARBA" id="ARBA00022475"/>
    </source>
</evidence>
<protein>
    <submittedName>
        <fullName evidence="12">TRAP transporter small permease</fullName>
    </submittedName>
</protein>
<feature type="transmembrane region" description="Helical" evidence="10">
    <location>
        <begin position="117"/>
        <end position="142"/>
    </location>
</feature>
<evidence type="ECO:0000313" key="13">
    <source>
        <dbReference type="Proteomes" id="UP000275225"/>
    </source>
</evidence>
<gene>
    <name evidence="12" type="ORF">EHW97_03510</name>
</gene>
<sequence>MRTRSTSCARSRRPPRRPQVSDQAGAPVPVLDSGLAVFDRALRVLLTVAFAAILVVTLAQVAGRNGLLGTFTGADEIARYLMIVTTFLAIPVLIRARLHIAVDALAHYLPTGRVQVWLHRLIYAIEAAFYLLFANFTVLVIGNYQRTGQKSAELAIPLSWPMLAMVVGAILGAVVSLAYLLRTFLRSADYTTKHGAGFPGAEGVEH</sequence>
<evidence type="ECO:0000256" key="8">
    <source>
        <dbReference type="ARBA" id="ARBA00038436"/>
    </source>
</evidence>
<dbReference type="Proteomes" id="UP000275225">
    <property type="component" value="Unassembled WGS sequence"/>
</dbReference>
<dbReference type="OrthoDB" id="2085311at2"/>
<evidence type="ECO:0000259" key="11">
    <source>
        <dbReference type="Pfam" id="PF04290"/>
    </source>
</evidence>
<dbReference type="EMBL" id="RQJX01000003">
    <property type="protein sequence ID" value="RQN09323.1"/>
    <property type="molecule type" value="Genomic_DNA"/>
</dbReference>
<evidence type="ECO:0000256" key="5">
    <source>
        <dbReference type="ARBA" id="ARBA00022692"/>
    </source>
</evidence>
<keyword evidence="7 10" id="KW-0472">Membrane</keyword>
<dbReference type="AlphaFoldDB" id="A0A3N6X6R4"/>
<dbReference type="GO" id="GO:0022857">
    <property type="term" value="F:transmembrane transporter activity"/>
    <property type="evidence" value="ECO:0007669"/>
    <property type="project" value="TreeGrafter"/>
</dbReference>
<evidence type="ECO:0000313" key="12">
    <source>
        <dbReference type="EMBL" id="RQN09323.1"/>
    </source>
</evidence>
<evidence type="ECO:0000256" key="9">
    <source>
        <dbReference type="SAM" id="MobiDB-lite"/>
    </source>
</evidence>
<proteinExistence type="inferred from homology"/>
<evidence type="ECO:0000256" key="10">
    <source>
        <dbReference type="SAM" id="Phobius"/>
    </source>
</evidence>
<evidence type="ECO:0000256" key="6">
    <source>
        <dbReference type="ARBA" id="ARBA00022989"/>
    </source>
</evidence>
<keyword evidence="13" id="KW-1185">Reference proteome</keyword>
<name>A0A3N6X6R4_9ACTN</name>
<comment type="subcellular location">
    <subcellularLocation>
        <location evidence="1">Cell inner membrane</location>
        <topology evidence="1">Multi-pass membrane protein</topology>
    </subcellularLocation>
</comment>
<dbReference type="Pfam" id="PF04290">
    <property type="entry name" value="DctQ"/>
    <property type="match status" value="1"/>
</dbReference>
<dbReference type="PANTHER" id="PTHR35011">
    <property type="entry name" value="2,3-DIKETO-L-GULONATE TRAP TRANSPORTER SMALL PERMEASE PROTEIN YIAM"/>
    <property type="match status" value="1"/>
</dbReference>
<feature type="region of interest" description="Disordered" evidence="9">
    <location>
        <begin position="1"/>
        <end position="25"/>
    </location>
</feature>
<keyword evidence="4" id="KW-0997">Cell inner membrane</keyword>
<dbReference type="InterPro" id="IPR055348">
    <property type="entry name" value="DctQ"/>
</dbReference>
<dbReference type="InterPro" id="IPR007387">
    <property type="entry name" value="TRAP_DctQ"/>
</dbReference>
<reference evidence="12 13" key="1">
    <citation type="submission" date="2018-11" db="EMBL/GenBank/DDBJ databases">
        <authorList>
            <person name="Li F."/>
        </authorList>
    </citation>
    <scope>NUCLEOTIDE SEQUENCE [LARGE SCALE GENOMIC DNA]</scope>
    <source>
        <strain evidence="12 13">YS17T</strain>
    </source>
</reference>
<feature type="domain" description="Tripartite ATP-independent periplasmic transporters DctQ component" evidence="11">
    <location>
        <begin position="53"/>
        <end position="184"/>
    </location>
</feature>
<keyword evidence="6 10" id="KW-1133">Transmembrane helix</keyword>
<keyword evidence="2" id="KW-0813">Transport</keyword>
<evidence type="ECO:0000256" key="7">
    <source>
        <dbReference type="ARBA" id="ARBA00023136"/>
    </source>
</evidence>
<keyword evidence="3" id="KW-1003">Cell membrane</keyword>
<dbReference type="PANTHER" id="PTHR35011:SF10">
    <property type="entry name" value="TRAP TRANSPORTER SMALL PERMEASE PROTEIN"/>
    <property type="match status" value="1"/>
</dbReference>
<evidence type="ECO:0000256" key="2">
    <source>
        <dbReference type="ARBA" id="ARBA00022448"/>
    </source>
</evidence>
<dbReference type="GO" id="GO:0005886">
    <property type="term" value="C:plasma membrane"/>
    <property type="evidence" value="ECO:0007669"/>
    <property type="project" value="UniProtKB-SubCell"/>
</dbReference>
<feature type="transmembrane region" description="Helical" evidence="10">
    <location>
        <begin position="41"/>
        <end position="62"/>
    </location>
</feature>
<dbReference type="GO" id="GO:0015740">
    <property type="term" value="P:C4-dicarboxylate transport"/>
    <property type="evidence" value="ECO:0007669"/>
    <property type="project" value="TreeGrafter"/>
</dbReference>
<evidence type="ECO:0000256" key="4">
    <source>
        <dbReference type="ARBA" id="ARBA00022519"/>
    </source>
</evidence>
<feature type="transmembrane region" description="Helical" evidence="10">
    <location>
        <begin position="77"/>
        <end position="96"/>
    </location>
</feature>
<feature type="transmembrane region" description="Helical" evidence="10">
    <location>
        <begin position="162"/>
        <end position="181"/>
    </location>
</feature>
<evidence type="ECO:0000256" key="1">
    <source>
        <dbReference type="ARBA" id="ARBA00004429"/>
    </source>
</evidence>
<organism evidence="12 13">
    <name type="scientific">Aeromicrobium camelliae</name>
    <dbReference type="NCBI Taxonomy" id="1538144"/>
    <lineage>
        <taxon>Bacteria</taxon>
        <taxon>Bacillati</taxon>
        <taxon>Actinomycetota</taxon>
        <taxon>Actinomycetes</taxon>
        <taxon>Propionibacteriales</taxon>
        <taxon>Nocardioidaceae</taxon>
        <taxon>Aeromicrobium</taxon>
    </lineage>
</organism>
<accession>A0A3N6X6R4</accession>